<comment type="caution">
    <text evidence="7">The sequence shown here is derived from an EMBL/GenBank/DDBJ whole genome shotgun (WGS) entry which is preliminary data.</text>
</comment>
<protein>
    <recommendedName>
        <fullName evidence="9">Glucose-methanol-choline oxidoreductase N-terminal domain-containing protein</fullName>
    </recommendedName>
</protein>
<feature type="domain" description="Glucose-methanol-choline oxidoreductase C-terminal" evidence="6">
    <location>
        <begin position="250"/>
        <end position="385"/>
    </location>
</feature>
<reference evidence="7 8" key="1">
    <citation type="submission" date="2018-11" db="EMBL/GenBank/DDBJ databases">
        <title>Genome assembly of Steccherinum ochraceum LE-BIN_3174, the white-rot fungus of the Steccherinaceae family (The Residual Polyporoid clade, Polyporales, Basidiomycota).</title>
        <authorList>
            <person name="Fedorova T.V."/>
            <person name="Glazunova O.A."/>
            <person name="Landesman E.O."/>
            <person name="Moiseenko K.V."/>
            <person name="Psurtseva N.V."/>
            <person name="Savinova O.S."/>
            <person name="Shakhova N.V."/>
            <person name="Tyazhelova T.V."/>
            <person name="Vasina D.V."/>
        </authorList>
    </citation>
    <scope>NUCLEOTIDE SEQUENCE [LARGE SCALE GENOMIC DNA]</scope>
    <source>
        <strain evidence="7 8">LE-BIN_3174</strain>
    </source>
</reference>
<dbReference type="GO" id="GO:0050660">
    <property type="term" value="F:flavin adenine dinucleotide binding"/>
    <property type="evidence" value="ECO:0007669"/>
    <property type="project" value="InterPro"/>
</dbReference>
<dbReference type="STRING" id="92696.A0A4V2MWA2"/>
<dbReference type="InterPro" id="IPR007867">
    <property type="entry name" value="GMC_OxRtase_C"/>
</dbReference>
<gene>
    <name evidence="7" type="ORF">EIP91_002671</name>
</gene>
<dbReference type="AlphaFoldDB" id="A0A4V2MWA2"/>
<accession>A0A4V2MWA2</accession>
<evidence type="ECO:0000256" key="3">
    <source>
        <dbReference type="ARBA" id="ARBA00022630"/>
    </source>
</evidence>
<keyword evidence="8" id="KW-1185">Reference proteome</keyword>
<dbReference type="Proteomes" id="UP000292702">
    <property type="component" value="Unassembled WGS sequence"/>
</dbReference>
<sequence length="398" mass="43592">MWHFKQSDALRKPESLHDSYDFVVVGGGNAGCVLARRLTDQGRHTVLLVEKGDAGDSWTHRTPLPSFHHFSDGRHSTAFESARDEQLGRSVTLISGLGLGGSTRINGGQYTCGVPGEYNAWAQDGNVGWAYNDLKQFFKMSETWIGPVPREFHGAHGKWHSKGFAQVKSDVSPRTITSTMVECEIFGISSLISKDGTPLPHSKEQEDSTDPQNLPDFAVLSMKTSIGDPRTPGAELFKGLYVLNVALLRPKSSGRVLLRSTNPLEPPQCETRYLTHPDDYHALRAGLRTSLAVSRTMREGGYDISDLSVPDVSSDETLDAYVRKHAMSMMHYSSTCRMAPRFDAKPGVVDASLRVYGVQGLRIADASIIPVAPAAHPQAMVYAIAEKCADMMLKDASK</sequence>
<evidence type="ECO:0000256" key="4">
    <source>
        <dbReference type="ARBA" id="ARBA00022827"/>
    </source>
</evidence>
<dbReference type="EMBL" id="RWJN01000180">
    <property type="protein sequence ID" value="TCD65457.1"/>
    <property type="molecule type" value="Genomic_DNA"/>
</dbReference>
<name>A0A4V2MWA2_9APHY</name>
<dbReference type="PANTHER" id="PTHR11552">
    <property type="entry name" value="GLUCOSE-METHANOL-CHOLINE GMC OXIDOREDUCTASE"/>
    <property type="match status" value="1"/>
</dbReference>
<keyword evidence="3" id="KW-0285">Flavoprotein</keyword>
<dbReference type="SUPFAM" id="SSF54373">
    <property type="entry name" value="FAD-linked reductases, C-terminal domain"/>
    <property type="match status" value="1"/>
</dbReference>
<comment type="similarity">
    <text evidence="2">Belongs to the GMC oxidoreductase family.</text>
</comment>
<comment type="cofactor">
    <cofactor evidence="1">
        <name>FAD</name>
        <dbReference type="ChEBI" id="CHEBI:57692"/>
    </cofactor>
</comment>
<evidence type="ECO:0000259" key="5">
    <source>
        <dbReference type="Pfam" id="PF00732"/>
    </source>
</evidence>
<keyword evidence="4" id="KW-0274">FAD</keyword>
<organism evidence="7 8">
    <name type="scientific">Steccherinum ochraceum</name>
    <dbReference type="NCBI Taxonomy" id="92696"/>
    <lineage>
        <taxon>Eukaryota</taxon>
        <taxon>Fungi</taxon>
        <taxon>Dikarya</taxon>
        <taxon>Basidiomycota</taxon>
        <taxon>Agaricomycotina</taxon>
        <taxon>Agaricomycetes</taxon>
        <taxon>Polyporales</taxon>
        <taxon>Steccherinaceae</taxon>
        <taxon>Steccherinum</taxon>
    </lineage>
</organism>
<dbReference type="PANTHER" id="PTHR11552:SF147">
    <property type="entry name" value="CHOLINE DEHYDROGENASE, MITOCHONDRIAL"/>
    <property type="match status" value="1"/>
</dbReference>
<dbReference type="Pfam" id="PF05199">
    <property type="entry name" value="GMC_oxred_C"/>
    <property type="match status" value="1"/>
</dbReference>
<evidence type="ECO:0000256" key="1">
    <source>
        <dbReference type="ARBA" id="ARBA00001974"/>
    </source>
</evidence>
<dbReference type="Gene3D" id="3.50.50.60">
    <property type="entry name" value="FAD/NAD(P)-binding domain"/>
    <property type="match status" value="2"/>
</dbReference>
<proteinExistence type="inferred from homology"/>
<dbReference type="OrthoDB" id="269227at2759"/>
<dbReference type="InterPro" id="IPR012132">
    <property type="entry name" value="GMC_OxRdtase"/>
</dbReference>
<evidence type="ECO:0000256" key="2">
    <source>
        <dbReference type="ARBA" id="ARBA00010790"/>
    </source>
</evidence>
<evidence type="ECO:0008006" key="9">
    <source>
        <dbReference type="Google" id="ProtNLM"/>
    </source>
</evidence>
<evidence type="ECO:0000313" key="7">
    <source>
        <dbReference type="EMBL" id="TCD65457.1"/>
    </source>
</evidence>
<dbReference type="InterPro" id="IPR000172">
    <property type="entry name" value="GMC_OxRdtase_N"/>
</dbReference>
<evidence type="ECO:0000259" key="6">
    <source>
        <dbReference type="Pfam" id="PF05199"/>
    </source>
</evidence>
<dbReference type="InterPro" id="IPR036188">
    <property type="entry name" value="FAD/NAD-bd_sf"/>
</dbReference>
<dbReference type="GO" id="GO:0016614">
    <property type="term" value="F:oxidoreductase activity, acting on CH-OH group of donors"/>
    <property type="evidence" value="ECO:0007669"/>
    <property type="project" value="InterPro"/>
</dbReference>
<dbReference type="Pfam" id="PF00732">
    <property type="entry name" value="GMC_oxred_N"/>
    <property type="match status" value="1"/>
</dbReference>
<feature type="domain" description="Glucose-methanol-choline oxidoreductase N-terminal" evidence="5">
    <location>
        <begin position="20"/>
        <end position="144"/>
    </location>
</feature>
<evidence type="ECO:0000313" key="8">
    <source>
        <dbReference type="Proteomes" id="UP000292702"/>
    </source>
</evidence>
<dbReference type="SUPFAM" id="SSF51905">
    <property type="entry name" value="FAD/NAD(P)-binding domain"/>
    <property type="match status" value="1"/>
</dbReference>